<comment type="caution">
    <text evidence="2">The sequence shown here is derived from an EMBL/GenBank/DDBJ whole genome shotgun (WGS) entry which is preliminary data.</text>
</comment>
<dbReference type="AlphaFoldDB" id="A0AAD7F9M1"/>
<proteinExistence type="predicted"/>
<feature type="transmembrane region" description="Helical" evidence="1">
    <location>
        <begin position="16"/>
        <end position="37"/>
    </location>
</feature>
<feature type="transmembrane region" description="Helical" evidence="1">
    <location>
        <begin position="422"/>
        <end position="440"/>
    </location>
</feature>
<feature type="transmembrane region" description="Helical" evidence="1">
    <location>
        <begin position="88"/>
        <end position="111"/>
    </location>
</feature>
<accession>A0AAD7F9M1</accession>
<gene>
    <name evidence="2" type="ORF">FB45DRAFT_1143942</name>
</gene>
<evidence type="ECO:0000256" key="1">
    <source>
        <dbReference type="SAM" id="Phobius"/>
    </source>
</evidence>
<keyword evidence="1" id="KW-1133">Transmembrane helix</keyword>
<keyword evidence="1" id="KW-0812">Transmembrane</keyword>
<keyword evidence="3" id="KW-1185">Reference proteome</keyword>
<sequence length="520" mass="56091">MKLEHKLTFPLERQSLVAWLISTVATVVITIYTSGLVFLTQTLSIRRSLGKAQMLTVTHHTVAAWWGIGSALASVFHSTPSISAVLPVFAYLAGILALHITSPALFVVQVFNSTVPVTVQTHGIPTFGFSGYQPSSPEARIDSWHSPLLYAEGALYYLPFVNSSSPTLGLERGMLYDVLDYSDSATGSATVDAVQFNMTCGYYADPVVNTTAYTITILGSDYGLSSPEIGIISTLSTPEQVFPGGSFSVFMGSALFYSTVPIVDSAGNTGPLMDIPWMAGAKVQSFRCSIGLVNQSITVDSQSRVLSSPAAAQKVSSLWSPFQDTGNKTASAGPYDTFANDVLHRTFQPQPHCARVTHMHHPASIQRCASRACSFDVLNSLEPNGPPPVDISLLQGNTVLFADNIDARLDANMSFIYKPTHIGQIIAGAVVSGALFLLSLQCSMFRRTTAGDEEIISGMDPLHIIWLYRNHPELEAELEQVVDPTASNLRKAGMVRTRLAGPRVTLGPCHWQSQTTARPS</sequence>
<evidence type="ECO:0000313" key="2">
    <source>
        <dbReference type="EMBL" id="KAJ7605648.1"/>
    </source>
</evidence>
<protein>
    <submittedName>
        <fullName evidence="2">Uncharacterized protein</fullName>
    </submittedName>
</protein>
<reference evidence="2" key="1">
    <citation type="submission" date="2023-03" db="EMBL/GenBank/DDBJ databases">
        <title>Massive genome expansion in bonnet fungi (Mycena s.s.) driven by repeated elements and novel gene families across ecological guilds.</title>
        <authorList>
            <consortium name="Lawrence Berkeley National Laboratory"/>
            <person name="Harder C.B."/>
            <person name="Miyauchi S."/>
            <person name="Viragh M."/>
            <person name="Kuo A."/>
            <person name="Thoen E."/>
            <person name="Andreopoulos B."/>
            <person name="Lu D."/>
            <person name="Skrede I."/>
            <person name="Drula E."/>
            <person name="Henrissat B."/>
            <person name="Morin E."/>
            <person name="Kohler A."/>
            <person name="Barry K."/>
            <person name="LaButti K."/>
            <person name="Morin E."/>
            <person name="Salamov A."/>
            <person name="Lipzen A."/>
            <person name="Mereny Z."/>
            <person name="Hegedus B."/>
            <person name="Baldrian P."/>
            <person name="Stursova M."/>
            <person name="Weitz H."/>
            <person name="Taylor A."/>
            <person name="Grigoriev I.V."/>
            <person name="Nagy L.G."/>
            <person name="Martin F."/>
            <person name="Kauserud H."/>
        </authorList>
    </citation>
    <scope>NUCLEOTIDE SEQUENCE</scope>
    <source>
        <strain evidence="2">9284</strain>
    </source>
</reference>
<feature type="transmembrane region" description="Helical" evidence="1">
    <location>
        <begin position="57"/>
        <end position="76"/>
    </location>
</feature>
<dbReference type="EMBL" id="JARKIF010000071">
    <property type="protein sequence ID" value="KAJ7605648.1"/>
    <property type="molecule type" value="Genomic_DNA"/>
</dbReference>
<keyword evidence="1" id="KW-0472">Membrane</keyword>
<name>A0AAD7F9M1_9AGAR</name>
<evidence type="ECO:0000313" key="3">
    <source>
        <dbReference type="Proteomes" id="UP001221142"/>
    </source>
</evidence>
<organism evidence="2 3">
    <name type="scientific">Roridomyces roridus</name>
    <dbReference type="NCBI Taxonomy" id="1738132"/>
    <lineage>
        <taxon>Eukaryota</taxon>
        <taxon>Fungi</taxon>
        <taxon>Dikarya</taxon>
        <taxon>Basidiomycota</taxon>
        <taxon>Agaricomycotina</taxon>
        <taxon>Agaricomycetes</taxon>
        <taxon>Agaricomycetidae</taxon>
        <taxon>Agaricales</taxon>
        <taxon>Marasmiineae</taxon>
        <taxon>Mycenaceae</taxon>
        <taxon>Roridomyces</taxon>
    </lineage>
</organism>
<dbReference type="Proteomes" id="UP001221142">
    <property type="component" value="Unassembled WGS sequence"/>
</dbReference>